<dbReference type="EMBL" id="BARV01029142">
    <property type="protein sequence ID" value="GAI41637.1"/>
    <property type="molecule type" value="Genomic_DNA"/>
</dbReference>
<name>X1NC99_9ZZZZ</name>
<evidence type="ECO:0000313" key="2">
    <source>
        <dbReference type="EMBL" id="GAI41637.1"/>
    </source>
</evidence>
<feature type="region of interest" description="Disordered" evidence="1">
    <location>
        <begin position="18"/>
        <end position="40"/>
    </location>
</feature>
<dbReference type="AlphaFoldDB" id="X1NC99"/>
<comment type="caution">
    <text evidence="2">The sequence shown here is derived from an EMBL/GenBank/DDBJ whole genome shotgun (WGS) entry which is preliminary data.</text>
</comment>
<protein>
    <submittedName>
        <fullName evidence="2">Uncharacterized protein</fullName>
    </submittedName>
</protein>
<evidence type="ECO:0000256" key="1">
    <source>
        <dbReference type="SAM" id="MobiDB-lite"/>
    </source>
</evidence>
<gene>
    <name evidence="2" type="ORF">S06H3_46530</name>
</gene>
<feature type="compositionally biased region" description="Basic and acidic residues" evidence="1">
    <location>
        <begin position="18"/>
        <end position="30"/>
    </location>
</feature>
<sequence length="40" mass="4379">MAQLENVRISIIDEDSIEKAIEKTKEREGEGSSGSTTGIR</sequence>
<accession>X1NC99</accession>
<organism evidence="2">
    <name type="scientific">marine sediment metagenome</name>
    <dbReference type="NCBI Taxonomy" id="412755"/>
    <lineage>
        <taxon>unclassified sequences</taxon>
        <taxon>metagenomes</taxon>
        <taxon>ecological metagenomes</taxon>
    </lineage>
</organism>
<reference evidence="2" key="1">
    <citation type="journal article" date="2014" name="Front. Microbiol.">
        <title>High frequency of phylogenetically diverse reductive dehalogenase-homologous genes in deep subseafloor sedimentary metagenomes.</title>
        <authorList>
            <person name="Kawai M."/>
            <person name="Futagami T."/>
            <person name="Toyoda A."/>
            <person name="Takaki Y."/>
            <person name="Nishi S."/>
            <person name="Hori S."/>
            <person name="Arai W."/>
            <person name="Tsubouchi T."/>
            <person name="Morono Y."/>
            <person name="Uchiyama I."/>
            <person name="Ito T."/>
            <person name="Fujiyama A."/>
            <person name="Inagaki F."/>
            <person name="Takami H."/>
        </authorList>
    </citation>
    <scope>NUCLEOTIDE SEQUENCE</scope>
    <source>
        <strain evidence="2">Expedition CK06-06</strain>
    </source>
</reference>
<proteinExistence type="predicted"/>